<feature type="transmembrane region" description="Helical" evidence="7">
    <location>
        <begin position="142"/>
        <end position="162"/>
    </location>
</feature>
<evidence type="ECO:0000313" key="10">
    <source>
        <dbReference type="EMBL" id="EGS35783.1"/>
    </source>
</evidence>
<evidence type="ECO:0000259" key="9">
    <source>
        <dbReference type="Pfam" id="PF06750"/>
    </source>
</evidence>
<dbReference type="InterPro" id="IPR000045">
    <property type="entry name" value="Prepilin_IV_endopep_pep"/>
</dbReference>
<evidence type="ECO:0000256" key="5">
    <source>
        <dbReference type="ARBA" id="ARBA00022989"/>
    </source>
</evidence>
<keyword evidence="3" id="KW-1003">Cell membrane</keyword>
<proteinExistence type="inferred from homology"/>
<feature type="transmembrane region" description="Helical" evidence="7">
    <location>
        <begin position="84"/>
        <end position="111"/>
    </location>
</feature>
<evidence type="ECO:0000256" key="3">
    <source>
        <dbReference type="ARBA" id="ARBA00022475"/>
    </source>
</evidence>
<keyword evidence="4 7" id="KW-0812">Transmembrane</keyword>
<feature type="transmembrane region" description="Helical" evidence="7">
    <location>
        <begin position="169"/>
        <end position="196"/>
    </location>
</feature>
<evidence type="ECO:0000313" key="11">
    <source>
        <dbReference type="Proteomes" id="UP000006035"/>
    </source>
</evidence>
<dbReference type="InterPro" id="IPR010627">
    <property type="entry name" value="Prepilin_pept_A24_N"/>
</dbReference>
<keyword evidence="5 7" id="KW-1133">Transmembrane helix</keyword>
<sequence>MLKLYFFLLGTILASFAGLAAFRLGTGQSPWSPGRSYCDHCQQRLAPWQLIPICGYLLQGGRCRYCQTPLPIFYPLSELLTGGAALVLCHTLSLYSAGTLLVLTSLVFLASTDHFYQFIYPAALIGLFPLGLLFRAACPGGWWPALVLFAILLLFVLLFRSLGWGDLEFLTVLLLALGWYPTALVLLTACLLTIIVNFHAPPPRHGRVPFMPELAFATGIIMLVMSPA</sequence>
<evidence type="ECO:0000256" key="6">
    <source>
        <dbReference type="ARBA" id="ARBA00023136"/>
    </source>
</evidence>
<dbReference type="Proteomes" id="UP000006035">
    <property type="component" value="Unassembled WGS sequence"/>
</dbReference>
<evidence type="ECO:0000259" key="8">
    <source>
        <dbReference type="Pfam" id="PF01478"/>
    </source>
</evidence>
<organism evidence="10 11">
    <name type="scientific">Limosilactobacillus oris F0423</name>
    <dbReference type="NCBI Taxonomy" id="944562"/>
    <lineage>
        <taxon>Bacteria</taxon>
        <taxon>Bacillati</taxon>
        <taxon>Bacillota</taxon>
        <taxon>Bacilli</taxon>
        <taxon>Lactobacillales</taxon>
        <taxon>Lactobacillaceae</taxon>
        <taxon>Limosilactobacillus</taxon>
    </lineage>
</organism>
<evidence type="ECO:0000256" key="2">
    <source>
        <dbReference type="ARBA" id="ARBA00005801"/>
    </source>
</evidence>
<feature type="domain" description="Prepilin type IV endopeptidase peptidase" evidence="8">
    <location>
        <begin position="101"/>
        <end position="196"/>
    </location>
</feature>
<dbReference type="EMBL" id="AFTL01000019">
    <property type="protein sequence ID" value="EGS35783.1"/>
    <property type="molecule type" value="Genomic_DNA"/>
</dbReference>
<comment type="similarity">
    <text evidence="2">Belongs to the peptidase A24 family.</text>
</comment>
<evidence type="ECO:0000256" key="1">
    <source>
        <dbReference type="ARBA" id="ARBA00004651"/>
    </source>
</evidence>
<evidence type="ECO:0000256" key="4">
    <source>
        <dbReference type="ARBA" id="ARBA00022692"/>
    </source>
</evidence>
<feature type="transmembrane region" description="Helical" evidence="7">
    <location>
        <begin position="118"/>
        <end position="136"/>
    </location>
</feature>
<dbReference type="PANTHER" id="PTHR30487">
    <property type="entry name" value="TYPE 4 PREPILIN-LIKE PROTEINS LEADER PEPTIDE-PROCESSING ENZYME"/>
    <property type="match status" value="1"/>
</dbReference>
<feature type="transmembrane region" description="Helical" evidence="7">
    <location>
        <begin position="208"/>
        <end position="225"/>
    </location>
</feature>
<accession>A0ABN0D550</accession>
<reference evidence="10 11" key="1">
    <citation type="submission" date="2011-05" db="EMBL/GenBank/DDBJ databases">
        <authorList>
            <person name="Durkin A.S."/>
            <person name="Kim M."/>
            <person name="Radune D."/>
            <person name="Hostetler J."/>
            <person name="Torralba M."/>
            <person name="Gillis M."/>
            <person name="Methe B."/>
            <person name="Sutton G."/>
            <person name="Nelson K.E."/>
        </authorList>
    </citation>
    <scope>NUCLEOTIDE SEQUENCE [LARGE SCALE GENOMIC DNA]</scope>
    <source>
        <strain evidence="10 11">F0423</strain>
    </source>
</reference>
<gene>
    <name evidence="10" type="ORF">HMPREF9102_1292</name>
</gene>
<dbReference type="PANTHER" id="PTHR30487:SF0">
    <property type="entry name" value="PREPILIN LEADER PEPTIDASE_N-METHYLTRANSFERASE-RELATED"/>
    <property type="match status" value="1"/>
</dbReference>
<dbReference type="Pfam" id="PF06750">
    <property type="entry name" value="A24_N_bact"/>
    <property type="match status" value="1"/>
</dbReference>
<protein>
    <submittedName>
        <fullName evidence="10">Bacterial peptidase A24, N-terminal domain protein</fullName>
    </submittedName>
</protein>
<keyword evidence="11" id="KW-1185">Reference proteome</keyword>
<keyword evidence="6 7" id="KW-0472">Membrane</keyword>
<feature type="domain" description="Prepilin peptidase A24 N-terminal" evidence="9">
    <location>
        <begin position="8"/>
        <end position="89"/>
    </location>
</feature>
<evidence type="ECO:0000256" key="7">
    <source>
        <dbReference type="SAM" id="Phobius"/>
    </source>
</evidence>
<dbReference type="Pfam" id="PF01478">
    <property type="entry name" value="Peptidase_A24"/>
    <property type="match status" value="1"/>
</dbReference>
<name>A0ABN0D550_9LACO</name>
<comment type="subcellular location">
    <subcellularLocation>
        <location evidence="1">Cell membrane</location>
        <topology evidence="1">Multi-pass membrane protein</topology>
    </subcellularLocation>
</comment>
<dbReference type="RefSeq" id="WP_003715926.1">
    <property type="nucleotide sequence ID" value="NZ_AFTL01000019.1"/>
</dbReference>
<dbReference type="InterPro" id="IPR050882">
    <property type="entry name" value="Prepilin_peptidase/N-MTase"/>
</dbReference>
<comment type="caution">
    <text evidence="10">The sequence shown here is derived from an EMBL/GenBank/DDBJ whole genome shotgun (WGS) entry which is preliminary data.</text>
</comment>